<dbReference type="InterPro" id="IPR018720">
    <property type="entry name" value="DUF2249"/>
</dbReference>
<sequence>MEQLLDVTTDGPRLIIDARTAIRQGRHPRAEILTLVQDAPPGTLCEIHLPHRPEPLIAALQQAGFNVTVSEAAPGDFMLRVLKL</sequence>
<dbReference type="STRING" id="471514.AN477_16800"/>
<dbReference type="Pfam" id="PF10006">
    <property type="entry name" value="DUF2249"/>
    <property type="match status" value="1"/>
</dbReference>
<evidence type="ECO:0000313" key="3">
    <source>
        <dbReference type="Proteomes" id="UP000050482"/>
    </source>
</evidence>
<dbReference type="Proteomes" id="UP000050482">
    <property type="component" value="Unassembled WGS sequence"/>
</dbReference>
<evidence type="ECO:0000313" key="2">
    <source>
        <dbReference type="EMBL" id="KPV42630.1"/>
    </source>
</evidence>
<dbReference type="AlphaFoldDB" id="A0A0P9CSL4"/>
<accession>A0A0P9CSL4</accession>
<gene>
    <name evidence="2" type="ORF">AN477_16800</name>
</gene>
<organism evidence="2 3">
    <name type="scientific">Alicyclobacillus ferrooxydans</name>
    <dbReference type="NCBI Taxonomy" id="471514"/>
    <lineage>
        <taxon>Bacteria</taxon>
        <taxon>Bacillati</taxon>
        <taxon>Bacillota</taxon>
        <taxon>Bacilli</taxon>
        <taxon>Bacillales</taxon>
        <taxon>Alicyclobacillaceae</taxon>
        <taxon>Alicyclobacillus</taxon>
    </lineage>
</organism>
<evidence type="ECO:0000259" key="1">
    <source>
        <dbReference type="Pfam" id="PF10006"/>
    </source>
</evidence>
<keyword evidence="3" id="KW-1185">Reference proteome</keyword>
<dbReference type="OrthoDB" id="2376973at2"/>
<proteinExistence type="predicted"/>
<feature type="domain" description="DUF2249" evidence="1">
    <location>
        <begin position="16"/>
        <end position="81"/>
    </location>
</feature>
<dbReference type="RefSeq" id="WP_157062021.1">
    <property type="nucleotide sequence ID" value="NZ_LJCO01000072.1"/>
</dbReference>
<name>A0A0P9CSL4_9BACL</name>
<dbReference type="EMBL" id="LJCO01000072">
    <property type="protein sequence ID" value="KPV42630.1"/>
    <property type="molecule type" value="Genomic_DNA"/>
</dbReference>
<dbReference type="PATRIC" id="fig|471514.4.peg.1218"/>
<comment type="caution">
    <text evidence="2">The sequence shown here is derived from an EMBL/GenBank/DDBJ whole genome shotgun (WGS) entry which is preliminary data.</text>
</comment>
<protein>
    <submittedName>
        <fullName evidence="2">Amino acid decarboxylase</fullName>
    </submittedName>
</protein>
<reference evidence="2 3" key="1">
    <citation type="submission" date="2015-09" db="EMBL/GenBank/DDBJ databases">
        <title>Draft genome sequence of Alicyclobacillus ferrooxydans DSM 22381.</title>
        <authorList>
            <person name="Hemp J."/>
        </authorList>
    </citation>
    <scope>NUCLEOTIDE SEQUENCE [LARGE SCALE GENOMIC DNA]</scope>
    <source>
        <strain evidence="2 3">TC-34</strain>
    </source>
</reference>